<feature type="signal peptide" evidence="1">
    <location>
        <begin position="1"/>
        <end position="21"/>
    </location>
</feature>
<dbReference type="HOGENOM" id="CLU_1413861_0_0_5"/>
<organism evidence="2 3">
    <name type="scientific">Neorickettsia helminthoeca str. Oregon</name>
    <dbReference type="NCBI Taxonomy" id="1286528"/>
    <lineage>
        <taxon>Bacteria</taxon>
        <taxon>Pseudomonadati</taxon>
        <taxon>Pseudomonadota</taxon>
        <taxon>Alphaproteobacteria</taxon>
        <taxon>Rickettsiales</taxon>
        <taxon>Anaplasmataceae</taxon>
        <taxon>Neorickettsia</taxon>
    </lineage>
</organism>
<dbReference type="RefSeq" id="WP_038560602.1">
    <property type="nucleotide sequence ID" value="NZ_CP007481.1"/>
</dbReference>
<gene>
    <name evidence="2" type="ORF">NHE_0611</name>
</gene>
<evidence type="ECO:0000256" key="1">
    <source>
        <dbReference type="SAM" id="SignalP"/>
    </source>
</evidence>
<accession>X5H4R3</accession>
<name>X5H4R3_9RICK</name>
<dbReference type="EMBL" id="CP007481">
    <property type="protein sequence ID" value="AHX11546.1"/>
    <property type="molecule type" value="Genomic_DNA"/>
</dbReference>
<proteinExistence type="predicted"/>
<reference evidence="2 3" key="1">
    <citation type="submission" date="2014-03" db="EMBL/GenBank/DDBJ databases">
        <title>Sequencing and Comparison of Genomes and Transcriptome Profiles of Human Ehrlichiosis Agents.</title>
        <authorList>
            <person name="Lin M."/>
            <person name="Daugherty S.C."/>
            <person name="Nagaraj S."/>
            <person name="Cheng Z."/>
            <person name="Xiong Q."/>
            <person name="Lin F.-Y."/>
            <person name="Sengamalay N."/>
            <person name="Ott S."/>
            <person name="Godinez A."/>
            <person name="Tallon L.J."/>
            <person name="Sadzewicz L."/>
            <person name="Fraser C.M."/>
            <person name="Dunning Hotopp J.C."/>
            <person name="Rikihisa Y."/>
        </authorList>
    </citation>
    <scope>NUCLEOTIDE SEQUENCE [LARGE SCALE GENOMIC DNA]</scope>
    <source>
        <strain evidence="2 3">Oregon</strain>
    </source>
</reference>
<dbReference type="STRING" id="1286528.NHE_0611"/>
<evidence type="ECO:0000313" key="3">
    <source>
        <dbReference type="Proteomes" id="UP000023755"/>
    </source>
</evidence>
<keyword evidence="3" id="KW-1185">Reference proteome</keyword>
<dbReference type="OrthoDB" id="9806572at2"/>
<evidence type="ECO:0000313" key="2">
    <source>
        <dbReference type="EMBL" id="AHX11546.1"/>
    </source>
</evidence>
<feature type="chain" id="PRO_5004956181" description="Invasion associated locus B family protein" evidence="1">
    <location>
        <begin position="22"/>
        <end position="196"/>
    </location>
</feature>
<dbReference type="Proteomes" id="UP000023755">
    <property type="component" value="Chromosome"/>
</dbReference>
<dbReference type="AlphaFoldDB" id="X5H4R3"/>
<keyword evidence="1" id="KW-0732">Signal</keyword>
<protein>
    <recommendedName>
        <fullName evidence="4">Invasion associated locus B family protein</fullName>
    </recommendedName>
</protein>
<dbReference type="KEGG" id="nhm:NHE_0611"/>
<evidence type="ECO:0008006" key="4">
    <source>
        <dbReference type="Google" id="ProtNLM"/>
    </source>
</evidence>
<sequence length="196" mass="22313">MKKISLILSFFCFFQCFTASAESPKALQSFENWTLYTQIEDGQKVYFIAATPVGRSGNYTSRGAQHIWVRCISKNIDEVSITPGYPYKGDYYPQVATYKKKEDFLKYKQGMMENAKKGECRVKNPSASYVFDVLDGDIAWLKNVEDDENAIKSMKSDIYAVVVAKSRKGTCSLDLYSLKGFAKAHNKMKELCEKVF</sequence>